<protein>
    <submittedName>
        <fullName evidence="2">Uncharacterized protein</fullName>
    </submittedName>
</protein>
<evidence type="ECO:0000313" key="2">
    <source>
        <dbReference type="EMBL" id="ETW07075.1"/>
    </source>
</evidence>
<name>A0A024ULM0_9STRA</name>
<proteinExistence type="predicted"/>
<accession>A0A024ULM0</accession>
<gene>
    <name evidence="2" type="ORF">H310_03147</name>
</gene>
<dbReference type="RefSeq" id="XP_008865150.1">
    <property type="nucleotide sequence ID" value="XM_008866928.1"/>
</dbReference>
<evidence type="ECO:0000256" key="1">
    <source>
        <dbReference type="SAM" id="MobiDB-lite"/>
    </source>
</evidence>
<reference evidence="2" key="1">
    <citation type="submission" date="2013-12" db="EMBL/GenBank/DDBJ databases">
        <title>The Genome Sequence of Aphanomyces invadans NJM9701.</title>
        <authorList>
            <consortium name="The Broad Institute Genomics Platform"/>
            <person name="Russ C."/>
            <person name="Tyler B."/>
            <person name="van West P."/>
            <person name="Dieguez-Uribeondo J."/>
            <person name="Young S.K."/>
            <person name="Zeng Q."/>
            <person name="Gargeya S."/>
            <person name="Fitzgerald M."/>
            <person name="Abouelleil A."/>
            <person name="Alvarado L."/>
            <person name="Chapman S.B."/>
            <person name="Gainer-Dewar J."/>
            <person name="Goldberg J."/>
            <person name="Griggs A."/>
            <person name="Gujja S."/>
            <person name="Hansen M."/>
            <person name="Howarth C."/>
            <person name="Imamovic A."/>
            <person name="Ireland A."/>
            <person name="Larimer J."/>
            <person name="McCowan C."/>
            <person name="Murphy C."/>
            <person name="Pearson M."/>
            <person name="Poon T.W."/>
            <person name="Priest M."/>
            <person name="Roberts A."/>
            <person name="Saif S."/>
            <person name="Shea T."/>
            <person name="Sykes S."/>
            <person name="Wortman J."/>
            <person name="Nusbaum C."/>
            <person name="Birren B."/>
        </authorList>
    </citation>
    <scope>NUCLEOTIDE SEQUENCE [LARGE SCALE GENOMIC DNA]</scope>
    <source>
        <strain evidence="2">NJM9701</strain>
    </source>
</reference>
<dbReference type="AlphaFoldDB" id="A0A024ULM0"/>
<sequence>MGHTITFIHILVLDFRCRRAQLDEVGIPVFHGTLGGGGRYLFGHDEGNHSDHKRHERRGRHRERRLDLLARTQQDFSQYRRVAHPLAIEEHLVHTRLLAQDKPAQDGRSTAESFPDGGGVLRLE</sequence>
<dbReference type="GeneID" id="20080197"/>
<dbReference type="VEuPathDB" id="FungiDB:H310_03147"/>
<feature type="region of interest" description="Disordered" evidence="1">
    <location>
        <begin position="99"/>
        <end position="124"/>
    </location>
</feature>
<dbReference type="EMBL" id="KI913955">
    <property type="protein sequence ID" value="ETW07075.1"/>
    <property type="molecule type" value="Genomic_DNA"/>
</dbReference>
<organism evidence="2">
    <name type="scientific">Aphanomyces invadans</name>
    <dbReference type="NCBI Taxonomy" id="157072"/>
    <lineage>
        <taxon>Eukaryota</taxon>
        <taxon>Sar</taxon>
        <taxon>Stramenopiles</taxon>
        <taxon>Oomycota</taxon>
        <taxon>Saprolegniomycetes</taxon>
        <taxon>Saprolegniales</taxon>
        <taxon>Verrucalvaceae</taxon>
        <taxon>Aphanomyces</taxon>
    </lineage>
</organism>